<accession>D8QPX4</accession>
<evidence type="ECO:0000313" key="9">
    <source>
        <dbReference type="EMBL" id="EFJ37694.1"/>
    </source>
</evidence>
<evidence type="ECO:0000256" key="3">
    <source>
        <dbReference type="ARBA" id="ARBA00009295"/>
    </source>
</evidence>
<reference evidence="9 10" key="1">
    <citation type="journal article" date="2011" name="Science">
        <title>The Selaginella genome identifies genetic changes associated with the evolution of vascular plants.</title>
        <authorList>
            <person name="Banks J.A."/>
            <person name="Nishiyama T."/>
            <person name="Hasebe M."/>
            <person name="Bowman J.L."/>
            <person name="Gribskov M."/>
            <person name="dePamphilis C."/>
            <person name="Albert V.A."/>
            <person name="Aono N."/>
            <person name="Aoyama T."/>
            <person name="Ambrose B.A."/>
            <person name="Ashton N.W."/>
            <person name="Axtell M.J."/>
            <person name="Barker E."/>
            <person name="Barker M.S."/>
            <person name="Bennetzen J.L."/>
            <person name="Bonawitz N.D."/>
            <person name="Chapple C."/>
            <person name="Cheng C."/>
            <person name="Correa L.G."/>
            <person name="Dacre M."/>
            <person name="DeBarry J."/>
            <person name="Dreyer I."/>
            <person name="Elias M."/>
            <person name="Engstrom E.M."/>
            <person name="Estelle M."/>
            <person name="Feng L."/>
            <person name="Finet C."/>
            <person name="Floyd S.K."/>
            <person name="Frommer W.B."/>
            <person name="Fujita T."/>
            <person name="Gramzow L."/>
            <person name="Gutensohn M."/>
            <person name="Harholt J."/>
            <person name="Hattori M."/>
            <person name="Heyl A."/>
            <person name="Hirai T."/>
            <person name="Hiwatashi Y."/>
            <person name="Ishikawa M."/>
            <person name="Iwata M."/>
            <person name="Karol K.G."/>
            <person name="Koehler B."/>
            <person name="Kolukisaoglu U."/>
            <person name="Kubo M."/>
            <person name="Kurata T."/>
            <person name="Lalonde S."/>
            <person name="Li K."/>
            <person name="Li Y."/>
            <person name="Litt A."/>
            <person name="Lyons E."/>
            <person name="Manning G."/>
            <person name="Maruyama T."/>
            <person name="Michael T.P."/>
            <person name="Mikami K."/>
            <person name="Miyazaki S."/>
            <person name="Morinaga S."/>
            <person name="Murata T."/>
            <person name="Mueller-Roeber B."/>
            <person name="Nelson D.R."/>
            <person name="Obara M."/>
            <person name="Oguri Y."/>
            <person name="Olmstead R.G."/>
            <person name="Onodera N."/>
            <person name="Petersen B.L."/>
            <person name="Pils B."/>
            <person name="Prigge M."/>
            <person name="Rensing S.A."/>
            <person name="Riano-Pachon D.M."/>
            <person name="Roberts A.W."/>
            <person name="Sato Y."/>
            <person name="Scheller H.V."/>
            <person name="Schulz B."/>
            <person name="Schulz C."/>
            <person name="Shakirov E.V."/>
            <person name="Shibagaki N."/>
            <person name="Shinohara N."/>
            <person name="Shippen D.E."/>
            <person name="Soerensen I."/>
            <person name="Sotooka R."/>
            <person name="Sugimoto N."/>
            <person name="Sugita M."/>
            <person name="Sumikawa N."/>
            <person name="Tanurdzic M."/>
            <person name="Theissen G."/>
            <person name="Ulvskov P."/>
            <person name="Wakazuki S."/>
            <person name="Weng J.K."/>
            <person name="Willats W.W."/>
            <person name="Wipf D."/>
            <person name="Wolf P.G."/>
            <person name="Yang L."/>
            <person name="Zimmer A.D."/>
            <person name="Zhu Q."/>
            <person name="Mitros T."/>
            <person name="Hellsten U."/>
            <person name="Loque D."/>
            <person name="Otillar R."/>
            <person name="Salamov A."/>
            <person name="Schmutz J."/>
            <person name="Shapiro H."/>
            <person name="Lindquist E."/>
            <person name="Lucas S."/>
            <person name="Rokhsar D."/>
            <person name="Grigoriev I.V."/>
        </authorList>
    </citation>
    <scope>NUCLEOTIDE SEQUENCE [LARGE SCALE GENOMIC DNA]</scope>
</reference>
<protein>
    <recommendedName>
        <fullName evidence="11">Fatty acid desaturase domain-containing protein</fullName>
    </recommendedName>
</protein>
<dbReference type="Gramene" id="EFJ37694">
    <property type="protein sequence ID" value="EFJ37694"/>
    <property type="gene ID" value="SELMODRAFT_163663"/>
</dbReference>
<evidence type="ECO:0000256" key="4">
    <source>
        <dbReference type="ARBA" id="ARBA00023002"/>
    </source>
</evidence>
<keyword evidence="5 6" id="KW-0472">Membrane</keyword>
<feature type="transmembrane region" description="Helical" evidence="6">
    <location>
        <begin position="213"/>
        <end position="232"/>
    </location>
</feature>
<dbReference type="Pfam" id="PF11960">
    <property type="entry name" value="DUF3474"/>
    <property type="match status" value="1"/>
</dbReference>
<keyword evidence="4" id="KW-0560">Oxidoreductase</keyword>
<feature type="transmembrane region" description="Helical" evidence="6">
    <location>
        <begin position="103"/>
        <end position="123"/>
    </location>
</feature>
<gene>
    <name evidence="9" type="ORF">SELMODRAFT_163663</name>
</gene>
<evidence type="ECO:0000259" key="8">
    <source>
        <dbReference type="Pfam" id="PF11960"/>
    </source>
</evidence>
<dbReference type="InterPro" id="IPR012171">
    <property type="entry name" value="Fatty_acid_desaturase"/>
</dbReference>
<organism evidence="10">
    <name type="scientific">Selaginella moellendorffii</name>
    <name type="common">Spikemoss</name>
    <dbReference type="NCBI Taxonomy" id="88036"/>
    <lineage>
        <taxon>Eukaryota</taxon>
        <taxon>Viridiplantae</taxon>
        <taxon>Streptophyta</taxon>
        <taxon>Embryophyta</taxon>
        <taxon>Tracheophyta</taxon>
        <taxon>Lycopodiopsida</taxon>
        <taxon>Selaginellales</taxon>
        <taxon>Selaginellaceae</taxon>
        <taxon>Selaginella</taxon>
    </lineage>
</organism>
<name>D8QPX4_SELML</name>
<dbReference type="eggNOG" id="ENOG502QQNB">
    <property type="taxonomic scope" value="Eukaryota"/>
</dbReference>
<dbReference type="GO" id="GO:0006629">
    <property type="term" value="P:lipid metabolic process"/>
    <property type="evidence" value="ECO:0007669"/>
    <property type="project" value="InterPro"/>
</dbReference>
<evidence type="ECO:0000256" key="1">
    <source>
        <dbReference type="ARBA" id="ARBA00004370"/>
    </source>
</evidence>
<evidence type="ECO:0000259" key="7">
    <source>
        <dbReference type="Pfam" id="PF00487"/>
    </source>
</evidence>
<feature type="transmembrane region" description="Helical" evidence="6">
    <location>
        <begin position="39"/>
        <end position="56"/>
    </location>
</feature>
<comment type="subcellular location">
    <subcellularLocation>
        <location evidence="1">Membrane</location>
    </subcellularLocation>
</comment>
<dbReference type="InterPro" id="IPR005804">
    <property type="entry name" value="FA_desaturase_dom"/>
</dbReference>
<dbReference type="GO" id="GO:0016020">
    <property type="term" value="C:membrane"/>
    <property type="evidence" value="ECO:0007669"/>
    <property type="project" value="UniProtKB-SubCell"/>
</dbReference>
<evidence type="ECO:0000313" key="10">
    <source>
        <dbReference type="Proteomes" id="UP000001514"/>
    </source>
</evidence>
<dbReference type="OrthoDB" id="1461976at2759"/>
<dbReference type="PANTHER" id="PTHR32100">
    <property type="entry name" value="OMEGA-6 FATTY ACID DESATURASE, CHLOROPLASTIC"/>
    <property type="match status" value="1"/>
</dbReference>
<evidence type="ECO:0000256" key="2">
    <source>
        <dbReference type="ARBA" id="ARBA00005189"/>
    </source>
</evidence>
<dbReference type="STRING" id="88036.D8QPX4"/>
<sequence length="371" mass="41942">MECDAKLLDRVPTGKPPFSLGDIKKAVPKHCFQRSLLRSSAYLLADLLGVAILFYLTRFVEIVAPPGIFQWMLWGAYWIAQGCVATGLWVIAHECGHRAFSDYAAVDNAVGFVIHSCLLVPFFSWKYSHARHHANNGSIHRDEVFVPKEKDGLSALTPFLQHTPGRIFSIIFMLTLGWPSYLLLNVSGRKYPRLASHFDPNSPIFNRREKLQIVASDLGLLAVSAGLIYLGWSAGFVWLLKVYGVPLMIVNAWLVTITYLQHTHVALPHYADSEWDWIRGALVTVDRDYGILNTIFHHITDTHVVHHFFSSMPHYHAQEATAAVRSVLGRYYLCDKTPVLVAIWREYKDCVFVEPDAAGEGIMWYKNSLSS</sequence>
<feature type="domain" description="Fatty acid desaturase N-terminal" evidence="8">
    <location>
        <begin position="12"/>
        <end position="50"/>
    </location>
</feature>
<dbReference type="GO" id="GO:0016717">
    <property type="term" value="F:oxidoreductase activity, acting on paired donors, with oxidation of a pair of donors resulting in the reduction of molecular oxygen to two molecules of water"/>
    <property type="evidence" value="ECO:0007669"/>
    <property type="project" value="InterPro"/>
</dbReference>
<feature type="transmembrane region" description="Helical" evidence="6">
    <location>
        <begin position="68"/>
        <end position="91"/>
    </location>
</feature>
<keyword evidence="10" id="KW-1185">Reference proteome</keyword>
<evidence type="ECO:0000256" key="5">
    <source>
        <dbReference type="ARBA" id="ARBA00023136"/>
    </source>
</evidence>
<dbReference type="Proteomes" id="UP000001514">
    <property type="component" value="Unassembled WGS sequence"/>
</dbReference>
<dbReference type="OMA" id="DTVFVPW"/>
<proteinExistence type="inferred from homology"/>
<dbReference type="GO" id="GO:0016491">
    <property type="term" value="F:oxidoreductase activity"/>
    <property type="evidence" value="ECO:0000318"/>
    <property type="project" value="GO_Central"/>
</dbReference>
<dbReference type="FunCoup" id="D8QPX4">
    <property type="interactions" value="299"/>
</dbReference>
<feature type="transmembrane region" description="Helical" evidence="6">
    <location>
        <begin position="167"/>
        <end position="184"/>
    </location>
</feature>
<dbReference type="HOGENOM" id="CLU_033094_0_0_1"/>
<dbReference type="InterPro" id="IPR021863">
    <property type="entry name" value="FAS_N"/>
</dbReference>
<dbReference type="Pfam" id="PF00487">
    <property type="entry name" value="FA_desaturase"/>
    <property type="match status" value="1"/>
</dbReference>
<evidence type="ECO:0000256" key="6">
    <source>
        <dbReference type="SAM" id="Phobius"/>
    </source>
</evidence>
<dbReference type="CDD" id="cd03507">
    <property type="entry name" value="Delta12-FADS-like"/>
    <property type="match status" value="1"/>
</dbReference>
<dbReference type="AlphaFoldDB" id="D8QPX4"/>
<dbReference type="KEGG" id="smo:SELMODRAFT_163663"/>
<feature type="domain" description="Fatty acid desaturase" evidence="7">
    <location>
        <begin position="71"/>
        <end position="333"/>
    </location>
</feature>
<comment type="pathway">
    <text evidence="2">Lipid metabolism.</text>
</comment>
<dbReference type="EMBL" id="GL377565">
    <property type="protein sequence ID" value="EFJ37694.1"/>
    <property type="molecule type" value="Genomic_DNA"/>
</dbReference>
<comment type="similarity">
    <text evidence="3">Belongs to the fatty acid desaturase type 1 family.</text>
</comment>
<keyword evidence="6" id="KW-1133">Transmembrane helix</keyword>
<dbReference type="InParanoid" id="D8QPX4"/>
<keyword evidence="6" id="KW-0812">Transmembrane</keyword>
<evidence type="ECO:0008006" key="11">
    <source>
        <dbReference type="Google" id="ProtNLM"/>
    </source>
</evidence>